<dbReference type="OrthoDB" id="9812123at2"/>
<dbReference type="GO" id="GO:0000287">
    <property type="term" value="F:magnesium ion binding"/>
    <property type="evidence" value="ECO:0007669"/>
    <property type="project" value="UniProtKB-UniRule"/>
</dbReference>
<dbReference type="SUPFAM" id="SSF51621">
    <property type="entry name" value="Phosphoenolpyruvate/pyruvate domain"/>
    <property type="match status" value="1"/>
</dbReference>
<dbReference type="NCBIfam" id="NF004886">
    <property type="entry name" value="PRK06247.1"/>
    <property type="match status" value="1"/>
</dbReference>
<dbReference type="GO" id="GO:0005524">
    <property type="term" value="F:ATP binding"/>
    <property type="evidence" value="ECO:0007669"/>
    <property type="project" value="UniProtKB-KW"/>
</dbReference>
<organism evidence="17 18">
    <name type="scientific">Rhizobium subbaraonis</name>
    <dbReference type="NCBI Taxonomy" id="908946"/>
    <lineage>
        <taxon>Bacteria</taxon>
        <taxon>Pseudomonadati</taxon>
        <taxon>Pseudomonadota</taxon>
        <taxon>Alphaproteobacteria</taxon>
        <taxon>Hyphomicrobiales</taxon>
        <taxon>Rhizobiaceae</taxon>
        <taxon>Rhizobium/Agrobacterium group</taxon>
        <taxon>Rhizobium</taxon>
    </lineage>
</organism>
<proteinExistence type="inferred from homology"/>
<evidence type="ECO:0000256" key="5">
    <source>
        <dbReference type="ARBA" id="ARBA00022679"/>
    </source>
</evidence>
<keyword evidence="7" id="KW-0547">Nucleotide-binding</keyword>
<dbReference type="InterPro" id="IPR015806">
    <property type="entry name" value="Pyrv_Knase_insert_dom_sf"/>
</dbReference>
<dbReference type="InterPro" id="IPR040442">
    <property type="entry name" value="Pyrv_kinase-like_dom_sf"/>
</dbReference>
<evidence type="ECO:0000259" key="16">
    <source>
        <dbReference type="Pfam" id="PF02887"/>
    </source>
</evidence>
<evidence type="ECO:0000256" key="6">
    <source>
        <dbReference type="ARBA" id="ARBA00022723"/>
    </source>
</evidence>
<dbReference type="InterPro" id="IPR036918">
    <property type="entry name" value="Pyrv_Knase_C_sf"/>
</dbReference>
<evidence type="ECO:0000313" key="18">
    <source>
        <dbReference type="Proteomes" id="UP000219167"/>
    </source>
</evidence>
<evidence type="ECO:0000256" key="12">
    <source>
        <dbReference type="ARBA" id="ARBA00023317"/>
    </source>
</evidence>
<dbReference type="PANTHER" id="PTHR11817">
    <property type="entry name" value="PYRUVATE KINASE"/>
    <property type="match status" value="1"/>
</dbReference>
<feature type="domain" description="Pyruvate kinase C-terminal" evidence="16">
    <location>
        <begin position="356"/>
        <end position="468"/>
    </location>
</feature>
<dbReference type="Gene3D" id="2.40.33.10">
    <property type="entry name" value="PK beta-barrel domain-like"/>
    <property type="match status" value="1"/>
</dbReference>
<dbReference type="RefSeq" id="WP_097137250.1">
    <property type="nucleotide sequence ID" value="NZ_OBQD01000003.1"/>
</dbReference>
<dbReference type="InterPro" id="IPR015813">
    <property type="entry name" value="Pyrv/PenolPyrv_kinase-like_dom"/>
</dbReference>
<dbReference type="AlphaFoldDB" id="A0A285U8S9"/>
<evidence type="ECO:0000256" key="9">
    <source>
        <dbReference type="ARBA" id="ARBA00022840"/>
    </source>
</evidence>
<evidence type="ECO:0000256" key="8">
    <source>
        <dbReference type="ARBA" id="ARBA00022777"/>
    </source>
</evidence>
<keyword evidence="18" id="KW-1185">Reference proteome</keyword>
<dbReference type="Gene3D" id="3.20.20.60">
    <property type="entry name" value="Phosphoenolpyruvate-binding domains"/>
    <property type="match status" value="1"/>
</dbReference>
<keyword evidence="10 14" id="KW-0460">Magnesium</keyword>
<evidence type="ECO:0000256" key="10">
    <source>
        <dbReference type="ARBA" id="ARBA00022842"/>
    </source>
</evidence>
<gene>
    <name evidence="17" type="ORF">SAMN05892877_103287</name>
</gene>
<evidence type="ECO:0000256" key="11">
    <source>
        <dbReference type="ARBA" id="ARBA00023152"/>
    </source>
</evidence>
<dbReference type="InterPro" id="IPR015795">
    <property type="entry name" value="Pyrv_Knase_C"/>
</dbReference>
<feature type="domain" description="Pyruvate kinase barrel" evidence="15">
    <location>
        <begin position="5"/>
        <end position="323"/>
    </location>
</feature>
<dbReference type="EMBL" id="OBQD01000003">
    <property type="protein sequence ID" value="SOC36946.1"/>
    <property type="molecule type" value="Genomic_DNA"/>
</dbReference>
<dbReference type="SUPFAM" id="SSF52935">
    <property type="entry name" value="PK C-terminal domain-like"/>
    <property type="match status" value="1"/>
</dbReference>
<comment type="pathway">
    <text evidence="2 14">Carbohydrate degradation; glycolysis; pyruvate from D-glyceraldehyde 3-phosphate: step 5/5.</text>
</comment>
<comment type="catalytic activity">
    <reaction evidence="14">
        <text>pyruvate + ATP = phosphoenolpyruvate + ADP + H(+)</text>
        <dbReference type="Rhea" id="RHEA:18157"/>
        <dbReference type="ChEBI" id="CHEBI:15361"/>
        <dbReference type="ChEBI" id="CHEBI:15378"/>
        <dbReference type="ChEBI" id="CHEBI:30616"/>
        <dbReference type="ChEBI" id="CHEBI:58702"/>
        <dbReference type="ChEBI" id="CHEBI:456216"/>
        <dbReference type="EC" id="2.7.1.40"/>
    </reaction>
</comment>
<dbReference type="Pfam" id="PF00224">
    <property type="entry name" value="PK"/>
    <property type="match status" value="1"/>
</dbReference>
<evidence type="ECO:0000256" key="2">
    <source>
        <dbReference type="ARBA" id="ARBA00004997"/>
    </source>
</evidence>
<evidence type="ECO:0000256" key="13">
    <source>
        <dbReference type="NCBIfam" id="TIGR01064"/>
    </source>
</evidence>
<comment type="similarity">
    <text evidence="3 14">Belongs to the pyruvate kinase family.</text>
</comment>
<dbReference type="InterPro" id="IPR011037">
    <property type="entry name" value="Pyrv_Knase-like_insert_dom_sf"/>
</dbReference>
<evidence type="ECO:0000256" key="4">
    <source>
        <dbReference type="ARBA" id="ARBA00012142"/>
    </source>
</evidence>
<dbReference type="GO" id="GO:0016301">
    <property type="term" value="F:kinase activity"/>
    <property type="evidence" value="ECO:0007669"/>
    <property type="project" value="UniProtKB-KW"/>
</dbReference>
<dbReference type="FunFam" id="2.40.33.10:FF:000001">
    <property type="entry name" value="Pyruvate kinase"/>
    <property type="match status" value="1"/>
</dbReference>
<evidence type="ECO:0000256" key="7">
    <source>
        <dbReference type="ARBA" id="ARBA00022741"/>
    </source>
</evidence>
<keyword evidence="9" id="KW-0067">ATP-binding</keyword>
<dbReference type="GO" id="GO:0030955">
    <property type="term" value="F:potassium ion binding"/>
    <property type="evidence" value="ECO:0007669"/>
    <property type="project" value="UniProtKB-UniRule"/>
</dbReference>
<dbReference type="SUPFAM" id="SSF50800">
    <property type="entry name" value="PK beta-barrel domain-like"/>
    <property type="match status" value="1"/>
</dbReference>
<evidence type="ECO:0000256" key="3">
    <source>
        <dbReference type="ARBA" id="ARBA00008663"/>
    </source>
</evidence>
<dbReference type="UniPathway" id="UPA00109">
    <property type="reaction ID" value="UER00188"/>
</dbReference>
<dbReference type="InterPro" id="IPR015793">
    <property type="entry name" value="Pyrv_Knase_brl"/>
</dbReference>
<dbReference type="PROSITE" id="PS00110">
    <property type="entry name" value="PYRUVATE_KINASE"/>
    <property type="match status" value="1"/>
</dbReference>
<keyword evidence="8 14" id="KW-0418">Kinase</keyword>
<reference evidence="17 18" key="1">
    <citation type="submission" date="2017-08" db="EMBL/GenBank/DDBJ databases">
        <authorList>
            <person name="de Groot N.N."/>
        </authorList>
    </citation>
    <scope>NUCLEOTIDE SEQUENCE [LARGE SCALE GENOMIC DNA]</scope>
    <source>
        <strain evidence="17 18">JC85</strain>
    </source>
</reference>
<dbReference type="GO" id="GO:0004743">
    <property type="term" value="F:pyruvate kinase activity"/>
    <property type="evidence" value="ECO:0007669"/>
    <property type="project" value="UniProtKB-UniRule"/>
</dbReference>
<comment type="cofactor">
    <cofactor evidence="1">
        <name>K(+)</name>
        <dbReference type="ChEBI" id="CHEBI:29103"/>
    </cofactor>
</comment>
<evidence type="ECO:0000259" key="15">
    <source>
        <dbReference type="Pfam" id="PF00224"/>
    </source>
</evidence>
<dbReference type="Gene3D" id="3.40.1380.20">
    <property type="entry name" value="Pyruvate kinase, C-terminal domain"/>
    <property type="match status" value="1"/>
</dbReference>
<protein>
    <recommendedName>
        <fullName evidence="4 13">Pyruvate kinase</fullName>
        <ecNumber evidence="4 13">2.7.1.40</ecNumber>
    </recommendedName>
</protein>
<dbReference type="InterPro" id="IPR001697">
    <property type="entry name" value="Pyr_Knase"/>
</dbReference>
<dbReference type="NCBIfam" id="NF004978">
    <property type="entry name" value="PRK06354.1"/>
    <property type="match status" value="1"/>
</dbReference>
<evidence type="ECO:0000256" key="1">
    <source>
        <dbReference type="ARBA" id="ARBA00001958"/>
    </source>
</evidence>
<accession>A0A285U8S9</accession>
<evidence type="ECO:0000313" key="17">
    <source>
        <dbReference type="EMBL" id="SOC36946.1"/>
    </source>
</evidence>
<dbReference type="InterPro" id="IPR018209">
    <property type="entry name" value="Pyrv_Knase_AS"/>
</dbReference>
<evidence type="ECO:0000256" key="14">
    <source>
        <dbReference type="RuleBase" id="RU000504"/>
    </source>
</evidence>
<dbReference type="NCBIfam" id="NF004491">
    <property type="entry name" value="PRK05826.1"/>
    <property type="match status" value="1"/>
</dbReference>
<dbReference type="Proteomes" id="UP000219167">
    <property type="component" value="Unassembled WGS sequence"/>
</dbReference>
<keyword evidence="5 14" id="KW-0808">Transferase</keyword>
<dbReference type="PRINTS" id="PR01050">
    <property type="entry name" value="PYRUVTKNASE"/>
</dbReference>
<sequence>MKRNRRVKILATLGPASAEEEMIQKLHEAGADLFRINMSHASHDVMRTLISRIRSVEARCGRPIGILADLQGPKLRVGKFKDGKADLSPGQTFTLDNNDEPGDASRVFLPHPEILEAVKPGHRLLIDDGKLHLLAEKCDGKKIVCKVVAGTKISDRKGVSLPDTLLGVGALTEKDRADLDAVLATGSVDWVALSFIQRPEDLAEVRKVARGRVGLMSKIEKPQAIERIDEIIELSDALMVARGDLGVEMPLETVPGLQKQLIRACRRAGKPVVVATQMLESMITAPVPTRAEVSDVATAVFEGADAIMLSAESASGDYPVEAVTTMGRVASQVERDPNYPGIINAQRTPPEATGADAISLAARQIAETLNLSAIVCYTSSGTTGLRAARERPSVPVLALSPIIETARRLSVVWGLHCVVTGDAEDLDDMVNRACRITVSEGFGKPGDRVIISAGVPLGTPGATNMLRIAYIGSDGASGI</sequence>
<dbReference type="EC" id="2.7.1.40" evidence="4 13"/>
<dbReference type="Pfam" id="PF02887">
    <property type="entry name" value="PK_C"/>
    <property type="match status" value="1"/>
</dbReference>
<keyword evidence="6" id="KW-0479">Metal-binding</keyword>
<keyword evidence="11 14" id="KW-0324">Glycolysis</keyword>
<dbReference type="NCBIfam" id="TIGR01064">
    <property type="entry name" value="pyruv_kin"/>
    <property type="match status" value="1"/>
</dbReference>
<name>A0A285U8S9_9HYPH</name>
<keyword evidence="12 17" id="KW-0670">Pyruvate</keyword>